<evidence type="ECO:0000313" key="2">
    <source>
        <dbReference type="EMBL" id="NXP17013.1"/>
    </source>
</evidence>
<gene>
    <name evidence="2" type="primary">Etaa1</name>
    <name evidence="2" type="ORF">SCYSUP_R04398</name>
</gene>
<organism evidence="2 3">
    <name type="scientific">Scytalopus superciliaris</name>
    <dbReference type="NCBI Taxonomy" id="312124"/>
    <lineage>
        <taxon>Eukaryota</taxon>
        <taxon>Metazoa</taxon>
        <taxon>Chordata</taxon>
        <taxon>Craniata</taxon>
        <taxon>Vertebrata</taxon>
        <taxon>Euteleostomi</taxon>
        <taxon>Archelosauria</taxon>
        <taxon>Archosauria</taxon>
        <taxon>Dinosauria</taxon>
        <taxon>Saurischia</taxon>
        <taxon>Theropoda</taxon>
        <taxon>Coelurosauria</taxon>
        <taxon>Aves</taxon>
        <taxon>Neognathae</taxon>
        <taxon>Neoaves</taxon>
        <taxon>Telluraves</taxon>
        <taxon>Australaves</taxon>
        <taxon>Passeriformes</taxon>
        <taxon>Rhinocryptidae</taxon>
        <taxon>Scytalopus</taxon>
    </lineage>
</organism>
<dbReference type="EMBL" id="VXBX01000580">
    <property type="protein sequence ID" value="NXP17013.1"/>
    <property type="molecule type" value="Genomic_DNA"/>
</dbReference>
<sequence length="794" mass="87094">KTPKRSLSRKSRIPTFSSPVNDTDTQQEIFWDSHSPIAHRLGSGRTKQSTRGCAVEISEIVNRIAPQDEKSTCSEGSLLGTWIGEDAIPCTPGVVKVRPRTKLSCSRDLKIKIPEEELMKLAKEFDKNLVELDAVQEQEKLGHNFIQTTSEPLNNSKDEVNTKNQKPLLGEGSEIDTALSVKPVGQSTGIPASRPCQSSSQKSIDLEAEIALHALFDSSTQKCSGQLSQGLSDISLNNSFNKNKSTSEEEHLPEEIEDMQHGNSEAHQKDPLCAVGIVNQIVPKPDMTKRNPPALKTHLVASTKLVGVVNDDFDDWDAEFLADDSFMMQITQNPELISTEEPPPVPANPSLHDFSDASRTKQKTTALHGKCDVKPDKINSVWKSAQDSDLNCVSLSKQSEVKNKSETSQPKSDSLPLFPSISNPHRQWTEKPGNNTHTISCQSPSVSANMKPNDLTKGVEIPKKCPVSFGEWNEPKFSDEVLDMFCGSDNLWDANFEDDELLYQVCDDIEKQSQSQDVKQGNERSKTLQGASVNSRSNADSSFPASKQGLPDHLLAQKTNAKQEALSLSASCRNSSKVVCELDTTAHAVKSKNISNPRTVISGPSTESKYTLTKNCHQDASEGTAKTVSGKWYRSNSVPAGETGTERSPVDAVNIFGSKTLDSPDLSYNTRKLPSSTSGNKTSLVPSKFKFRKINSSQGGVHVACENPGNHSGTGITLQGLEGSKNQVNVTVHSKLDNKKSPFKRHLSESFAQHTSVSVVEQKNRKCSQEEIERKKQEALARRKFRTQAFSKDA</sequence>
<dbReference type="Proteomes" id="UP000580825">
    <property type="component" value="Unassembled WGS sequence"/>
</dbReference>
<reference evidence="2 3" key="1">
    <citation type="submission" date="2019-09" db="EMBL/GenBank/DDBJ databases">
        <title>Bird 10,000 Genomes (B10K) Project - Family phase.</title>
        <authorList>
            <person name="Zhang G."/>
        </authorList>
    </citation>
    <scope>NUCLEOTIDE SEQUENCE [LARGE SCALE GENOMIC DNA]</scope>
    <source>
        <strain evidence="2">B10K-DU-002-46</strain>
        <tissue evidence="2">Muscle</tissue>
    </source>
</reference>
<accession>A0A7L1Y3L2</accession>
<dbReference type="GO" id="GO:0043539">
    <property type="term" value="F:protein serine/threonine kinase activator activity"/>
    <property type="evidence" value="ECO:0007669"/>
    <property type="project" value="TreeGrafter"/>
</dbReference>
<dbReference type="GO" id="GO:0006974">
    <property type="term" value="P:DNA damage response"/>
    <property type="evidence" value="ECO:0007669"/>
    <property type="project" value="TreeGrafter"/>
</dbReference>
<dbReference type="GO" id="GO:2000001">
    <property type="term" value="P:regulation of DNA damage checkpoint"/>
    <property type="evidence" value="ECO:0007669"/>
    <property type="project" value="TreeGrafter"/>
</dbReference>
<dbReference type="InterPro" id="IPR029406">
    <property type="entry name" value="ETAA1"/>
</dbReference>
<keyword evidence="3" id="KW-1185">Reference proteome</keyword>
<feature type="region of interest" description="Disordered" evidence="1">
    <location>
        <begin position="337"/>
        <end position="368"/>
    </location>
</feature>
<feature type="compositionally biased region" description="Polar residues" evidence="1">
    <location>
        <begin position="420"/>
        <end position="450"/>
    </location>
</feature>
<name>A0A7L1Y3L2_9PASS</name>
<dbReference type="PANTHER" id="PTHR16434">
    <property type="entry name" value="EWING'S TUMOR-ASSOCIATED ANTIGEN 1 ETAA1"/>
    <property type="match status" value="1"/>
</dbReference>
<feature type="compositionally biased region" description="Polar residues" evidence="1">
    <location>
        <begin position="527"/>
        <end position="545"/>
    </location>
</feature>
<dbReference type="GO" id="GO:0043596">
    <property type="term" value="C:nuclear replication fork"/>
    <property type="evidence" value="ECO:0007669"/>
    <property type="project" value="TreeGrafter"/>
</dbReference>
<evidence type="ECO:0000313" key="3">
    <source>
        <dbReference type="Proteomes" id="UP000580825"/>
    </source>
</evidence>
<feature type="region of interest" description="Disordered" evidence="1">
    <location>
        <begin position="514"/>
        <end position="549"/>
    </location>
</feature>
<dbReference type="AlphaFoldDB" id="A0A7L1Y3L2"/>
<feature type="region of interest" description="Disordered" evidence="1">
    <location>
        <begin position="1"/>
        <end position="24"/>
    </location>
</feature>
<feature type="compositionally biased region" description="Polar residues" evidence="1">
    <location>
        <begin position="14"/>
        <end position="24"/>
    </location>
</feature>
<comment type="caution">
    <text evidence="2">The sequence shown here is derived from an EMBL/GenBank/DDBJ whole genome shotgun (WGS) entry which is preliminary data.</text>
</comment>
<proteinExistence type="predicted"/>
<feature type="compositionally biased region" description="Basic residues" evidence="1">
    <location>
        <begin position="1"/>
        <end position="12"/>
    </location>
</feature>
<feature type="non-terminal residue" evidence="2">
    <location>
        <position position="794"/>
    </location>
</feature>
<feature type="compositionally biased region" description="Basic and acidic residues" evidence="1">
    <location>
        <begin position="245"/>
        <end position="266"/>
    </location>
</feature>
<protein>
    <submittedName>
        <fullName evidence="2">ETAA1 protein</fullName>
    </submittedName>
</protein>
<dbReference type="Pfam" id="PF15350">
    <property type="entry name" value="ETAA1"/>
    <property type="match status" value="2"/>
</dbReference>
<dbReference type="PANTHER" id="PTHR16434:SF2">
    <property type="entry name" value="EWING'S TUMOR-ASSOCIATED ANTIGEN 1"/>
    <property type="match status" value="1"/>
</dbReference>
<dbReference type="GO" id="GO:0031297">
    <property type="term" value="P:replication fork processing"/>
    <property type="evidence" value="ECO:0007669"/>
    <property type="project" value="TreeGrafter"/>
</dbReference>
<feature type="region of interest" description="Disordered" evidence="1">
    <location>
        <begin position="238"/>
        <end position="266"/>
    </location>
</feature>
<feature type="region of interest" description="Disordered" evidence="1">
    <location>
        <begin position="397"/>
        <end position="453"/>
    </location>
</feature>
<feature type="non-terminal residue" evidence="2">
    <location>
        <position position="1"/>
    </location>
</feature>
<evidence type="ECO:0000256" key="1">
    <source>
        <dbReference type="SAM" id="MobiDB-lite"/>
    </source>
</evidence>